<feature type="coiled-coil region" evidence="1">
    <location>
        <begin position="9"/>
        <end position="36"/>
    </location>
</feature>
<evidence type="ECO:0000256" key="1">
    <source>
        <dbReference type="SAM" id="Coils"/>
    </source>
</evidence>
<evidence type="ECO:0000256" key="2">
    <source>
        <dbReference type="SAM" id="MobiDB-lite"/>
    </source>
</evidence>
<keyword evidence="4" id="KW-1185">Reference proteome</keyword>
<gene>
    <name evidence="3" type="ORF">R1flu_009034</name>
</gene>
<organism evidence="3 4">
    <name type="scientific">Riccia fluitans</name>
    <dbReference type="NCBI Taxonomy" id="41844"/>
    <lineage>
        <taxon>Eukaryota</taxon>
        <taxon>Viridiplantae</taxon>
        <taxon>Streptophyta</taxon>
        <taxon>Embryophyta</taxon>
        <taxon>Marchantiophyta</taxon>
        <taxon>Marchantiopsida</taxon>
        <taxon>Marchantiidae</taxon>
        <taxon>Marchantiales</taxon>
        <taxon>Ricciaceae</taxon>
        <taxon>Riccia</taxon>
    </lineage>
</organism>
<accession>A0ABD1Z531</accession>
<sequence length="121" mass="13878">MKKGTGPKQQEDAQRIAELKQRVKDLVRETEQYHTNEGLLAKVEREATQGDKLQEDLDRMKWQKLRKTELSLLQEEKEHAIAKASRLRAQFRAAICRNVSIPSSTAGVSRPQKTRTTDSHP</sequence>
<dbReference type="AlphaFoldDB" id="A0ABD1Z531"/>
<evidence type="ECO:0000313" key="4">
    <source>
        <dbReference type="Proteomes" id="UP001605036"/>
    </source>
</evidence>
<feature type="region of interest" description="Disordered" evidence="2">
    <location>
        <begin position="100"/>
        <end position="121"/>
    </location>
</feature>
<dbReference type="Proteomes" id="UP001605036">
    <property type="component" value="Unassembled WGS sequence"/>
</dbReference>
<comment type="caution">
    <text evidence="3">The sequence shown here is derived from an EMBL/GenBank/DDBJ whole genome shotgun (WGS) entry which is preliminary data.</text>
</comment>
<name>A0ABD1Z531_9MARC</name>
<proteinExistence type="predicted"/>
<protein>
    <submittedName>
        <fullName evidence="3">Uncharacterized protein</fullName>
    </submittedName>
</protein>
<reference evidence="3 4" key="1">
    <citation type="submission" date="2024-09" db="EMBL/GenBank/DDBJ databases">
        <title>Chromosome-scale assembly of Riccia fluitans.</title>
        <authorList>
            <person name="Paukszto L."/>
            <person name="Sawicki J."/>
            <person name="Karawczyk K."/>
            <person name="Piernik-Szablinska J."/>
            <person name="Szczecinska M."/>
            <person name="Mazdziarz M."/>
        </authorList>
    </citation>
    <scope>NUCLEOTIDE SEQUENCE [LARGE SCALE GENOMIC DNA]</scope>
    <source>
        <strain evidence="3">Rf_01</strain>
        <tissue evidence="3">Aerial parts of the thallus</tissue>
    </source>
</reference>
<dbReference type="EMBL" id="JBHFFA010000002">
    <property type="protein sequence ID" value="KAL2641447.1"/>
    <property type="molecule type" value="Genomic_DNA"/>
</dbReference>
<keyword evidence="1" id="KW-0175">Coiled coil</keyword>
<evidence type="ECO:0000313" key="3">
    <source>
        <dbReference type="EMBL" id="KAL2641447.1"/>
    </source>
</evidence>